<accession>A0A7W0AEN2</accession>
<dbReference type="AlphaFoldDB" id="A0A7W0AEN2"/>
<comment type="caution">
    <text evidence="4">The sequence shown here is derived from an EMBL/GenBank/DDBJ whole genome shotgun (WGS) entry which is preliminary data.</text>
</comment>
<dbReference type="RefSeq" id="WP_181515772.1">
    <property type="nucleotide sequence ID" value="NZ_JABFUB010000018.1"/>
</dbReference>
<evidence type="ECO:0000256" key="2">
    <source>
        <dbReference type="ARBA" id="ARBA00023315"/>
    </source>
</evidence>
<evidence type="ECO:0000313" key="5">
    <source>
        <dbReference type="EMBL" id="MCG6663224.1"/>
    </source>
</evidence>
<keyword evidence="1 4" id="KW-0808">Transferase</keyword>
<sequence length="182" mass="19983">MRLASRSLYLAPAHERHLALLQSWFPDAEHARLWGGPGIRYPFTAESFHDDLQLESVTSRALLNDRGSLLGFGQYCRRHERCHLMRLAIAPAHRGQGLGARLIAALAREGGEALRVTECALNVYPNNPAARLYARLGFSDATPPDGQSLDGCRYLVASVSVASRDNLEQASLAVHKGLKNGR</sequence>
<evidence type="ECO:0000313" key="4">
    <source>
        <dbReference type="EMBL" id="MBA2780308.1"/>
    </source>
</evidence>
<reference evidence="4 6" key="2">
    <citation type="submission" date="2020-07" db="EMBL/GenBank/DDBJ databases">
        <title>Identification of Halomonas strains.</title>
        <authorList>
            <person name="Xiao Z."/>
            <person name="Shen J."/>
        </authorList>
    </citation>
    <scope>NUCLEOTIDE SEQUENCE [LARGE SCALE GENOMIC DNA]</scope>
    <source>
        <strain evidence="4 6">DSM 17331</strain>
    </source>
</reference>
<dbReference type="InterPro" id="IPR050680">
    <property type="entry name" value="YpeA/RimI_acetyltransf"/>
</dbReference>
<evidence type="ECO:0000313" key="7">
    <source>
        <dbReference type="Proteomes" id="UP000814353"/>
    </source>
</evidence>
<dbReference type="Proteomes" id="UP000814353">
    <property type="component" value="Unassembled WGS sequence"/>
</dbReference>
<dbReference type="Proteomes" id="UP000518091">
    <property type="component" value="Unassembled WGS sequence"/>
</dbReference>
<feature type="domain" description="N-acetyltransferase" evidence="3">
    <location>
        <begin position="8"/>
        <end position="168"/>
    </location>
</feature>
<evidence type="ECO:0000259" key="3">
    <source>
        <dbReference type="PROSITE" id="PS51186"/>
    </source>
</evidence>
<organism evidence="4 6">
    <name type="scientific">Billgrantia kenyensis</name>
    <dbReference type="NCBI Taxonomy" id="321266"/>
    <lineage>
        <taxon>Bacteria</taxon>
        <taxon>Pseudomonadati</taxon>
        <taxon>Pseudomonadota</taxon>
        <taxon>Gammaproteobacteria</taxon>
        <taxon>Oceanospirillales</taxon>
        <taxon>Halomonadaceae</taxon>
        <taxon>Billgrantia</taxon>
    </lineage>
</organism>
<name>A0A7W0AEN2_9GAMM</name>
<dbReference type="EMBL" id="JABFUB010000018">
    <property type="protein sequence ID" value="MCG6663224.1"/>
    <property type="molecule type" value="Genomic_DNA"/>
</dbReference>
<dbReference type="PROSITE" id="PS51186">
    <property type="entry name" value="GNAT"/>
    <property type="match status" value="1"/>
</dbReference>
<dbReference type="InterPro" id="IPR016181">
    <property type="entry name" value="Acyl_CoA_acyltransferase"/>
</dbReference>
<protein>
    <submittedName>
        <fullName evidence="4">GNAT family N-acetyltransferase</fullName>
    </submittedName>
</protein>
<dbReference type="SUPFAM" id="SSF55729">
    <property type="entry name" value="Acyl-CoA N-acyltransferases (Nat)"/>
    <property type="match status" value="1"/>
</dbReference>
<keyword evidence="2" id="KW-0012">Acyltransferase</keyword>
<proteinExistence type="predicted"/>
<dbReference type="Pfam" id="PF00583">
    <property type="entry name" value="Acetyltransf_1"/>
    <property type="match status" value="1"/>
</dbReference>
<evidence type="ECO:0000313" key="6">
    <source>
        <dbReference type="Proteomes" id="UP000518091"/>
    </source>
</evidence>
<dbReference type="EMBL" id="JACEFT010000022">
    <property type="protein sequence ID" value="MBA2780308.1"/>
    <property type="molecule type" value="Genomic_DNA"/>
</dbReference>
<dbReference type="GO" id="GO:0016747">
    <property type="term" value="F:acyltransferase activity, transferring groups other than amino-acyl groups"/>
    <property type="evidence" value="ECO:0007669"/>
    <property type="project" value="InterPro"/>
</dbReference>
<keyword evidence="7" id="KW-1185">Reference proteome</keyword>
<dbReference type="InterPro" id="IPR000182">
    <property type="entry name" value="GNAT_dom"/>
</dbReference>
<dbReference type="Gene3D" id="3.40.630.30">
    <property type="match status" value="1"/>
</dbReference>
<dbReference type="PANTHER" id="PTHR43420:SF51">
    <property type="entry name" value="PEPTIDYL-LYSINE N-ACETYLTRANSFERASE YIAC"/>
    <property type="match status" value="1"/>
</dbReference>
<dbReference type="PANTHER" id="PTHR43420">
    <property type="entry name" value="ACETYLTRANSFERASE"/>
    <property type="match status" value="1"/>
</dbReference>
<reference evidence="5 7" key="1">
    <citation type="submission" date="2020-05" db="EMBL/GenBank/DDBJ databases">
        <title>Comparative genomic analysis of denitrifying bacteria from Halomonas genus.</title>
        <authorList>
            <person name="Wang L."/>
            <person name="Shao Z."/>
        </authorList>
    </citation>
    <scope>NUCLEOTIDE SEQUENCE [LARGE SCALE GENOMIC DNA]</scope>
    <source>
        <strain evidence="5 7">DSM 17331</strain>
    </source>
</reference>
<evidence type="ECO:0000256" key="1">
    <source>
        <dbReference type="ARBA" id="ARBA00022679"/>
    </source>
</evidence>
<gene>
    <name evidence="4" type="ORF">H1D44_15565</name>
    <name evidence="5" type="ORF">HOP48_16950</name>
</gene>
<dbReference type="CDD" id="cd04301">
    <property type="entry name" value="NAT_SF"/>
    <property type="match status" value="1"/>
</dbReference>